<evidence type="ECO:0000256" key="1">
    <source>
        <dbReference type="ARBA" id="ARBA00023015"/>
    </source>
</evidence>
<sequence length="207" mass="22755">MTMPAGDVLVAAPPSLHRLGLVAILRETWPTVVIRVLPGPDQLLVLLTQQRFALVIADATISSCLLPQLQQLRTHGLCPQLLVLTGRHQPLAVRHCLAQTGYPLLSRHASPTEVIQCVSGLLCPPDASSHYPTPTRRRVEPPTPFSRRELEVLRLVIADCCNQEIADRLFLSVRTVESHRRALLQKTGAKTLVGLVVQAMREGWVAA</sequence>
<reference evidence="5 6" key="1">
    <citation type="submission" date="2020-08" db="EMBL/GenBank/DDBJ databases">
        <title>Genome sequence of Hymenobacter qilianensis JCM 19763T.</title>
        <authorList>
            <person name="Hyun D.-W."/>
            <person name="Bae J.-W."/>
        </authorList>
    </citation>
    <scope>NUCLEOTIDE SEQUENCE [LARGE SCALE GENOMIC DNA]</scope>
    <source>
        <strain evidence="5 6">JCM 19763</strain>
    </source>
</reference>
<keyword evidence="2" id="KW-0238">DNA-binding</keyword>
<dbReference type="GO" id="GO:0006355">
    <property type="term" value="P:regulation of DNA-templated transcription"/>
    <property type="evidence" value="ECO:0007669"/>
    <property type="project" value="InterPro"/>
</dbReference>
<dbReference type="PROSITE" id="PS00622">
    <property type="entry name" value="HTH_LUXR_1"/>
    <property type="match status" value="1"/>
</dbReference>
<dbReference type="PANTHER" id="PTHR44688:SF16">
    <property type="entry name" value="DNA-BINDING TRANSCRIPTIONAL ACTIVATOR DEVR_DOSR"/>
    <property type="match status" value="1"/>
</dbReference>
<protein>
    <submittedName>
        <fullName evidence="5">Response regulator transcription factor</fullName>
    </submittedName>
</protein>
<proteinExistence type="predicted"/>
<dbReference type="GO" id="GO:0003677">
    <property type="term" value="F:DNA binding"/>
    <property type="evidence" value="ECO:0007669"/>
    <property type="project" value="UniProtKB-KW"/>
</dbReference>
<dbReference type="CDD" id="cd06170">
    <property type="entry name" value="LuxR_C_like"/>
    <property type="match status" value="1"/>
</dbReference>
<organism evidence="5 6">
    <name type="scientific">Hymenobacter qilianensis</name>
    <dbReference type="NCBI Taxonomy" id="1385715"/>
    <lineage>
        <taxon>Bacteria</taxon>
        <taxon>Pseudomonadati</taxon>
        <taxon>Bacteroidota</taxon>
        <taxon>Cytophagia</taxon>
        <taxon>Cytophagales</taxon>
        <taxon>Hymenobacteraceae</taxon>
        <taxon>Hymenobacter</taxon>
    </lineage>
</organism>
<dbReference type="KEGG" id="hqi:H9L05_08025"/>
<dbReference type="PROSITE" id="PS50043">
    <property type="entry name" value="HTH_LUXR_2"/>
    <property type="match status" value="1"/>
</dbReference>
<evidence type="ECO:0000313" key="5">
    <source>
        <dbReference type="EMBL" id="QNP53504.1"/>
    </source>
</evidence>
<name>A0A7H0GYY8_9BACT</name>
<dbReference type="PRINTS" id="PR00038">
    <property type="entry name" value="HTHLUXR"/>
</dbReference>
<dbReference type="InterPro" id="IPR000792">
    <property type="entry name" value="Tscrpt_reg_LuxR_C"/>
</dbReference>
<gene>
    <name evidence="5" type="ORF">H9L05_08025</name>
</gene>
<accession>A0A7H0GYY8</accession>
<evidence type="ECO:0000256" key="3">
    <source>
        <dbReference type="ARBA" id="ARBA00023163"/>
    </source>
</evidence>
<keyword evidence="3" id="KW-0804">Transcription</keyword>
<dbReference type="SUPFAM" id="SSF46894">
    <property type="entry name" value="C-terminal effector domain of the bipartite response regulators"/>
    <property type="match status" value="1"/>
</dbReference>
<keyword evidence="1" id="KW-0805">Transcription regulation</keyword>
<dbReference type="Gene3D" id="3.40.50.2300">
    <property type="match status" value="1"/>
</dbReference>
<dbReference type="PANTHER" id="PTHR44688">
    <property type="entry name" value="DNA-BINDING TRANSCRIPTIONAL ACTIVATOR DEVR_DOSR"/>
    <property type="match status" value="1"/>
</dbReference>
<dbReference type="EMBL" id="CP060784">
    <property type="protein sequence ID" value="QNP53504.1"/>
    <property type="molecule type" value="Genomic_DNA"/>
</dbReference>
<dbReference type="RefSeq" id="WP_187733717.1">
    <property type="nucleotide sequence ID" value="NZ_BMFN01000001.1"/>
</dbReference>
<dbReference type="AlphaFoldDB" id="A0A7H0GYY8"/>
<feature type="domain" description="HTH luxR-type" evidence="4">
    <location>
        <begin position="138"/>
        <end position="203"/>
    </location>
</feature>
<keyword evidence="6" id="KW-1185">Reference proteome</keyword>
<dbReference type="Pfam" id="PF00196">
    <property type="entry name" value="GerE"/>
    <property type="match status" value="1"/>
</dbReference>
<evidence type="ECO:0000313" key="6">
    <source>
        <dbReference type="Proteomes" id="UP000516093"/>
    </source>
</evidence>
<evidence type="ECO:0000256" key="2">
    <source>
        <dbReference type="ARBA" id="ARBA00023125"/>
    </source>
</evidence>
<dbReference type="Proteomes" id="UP000516093">
    <property type="component" value="Chromosome"/>
</dbReference>
<evidence type="ECO:0000259" key="4">
    <source>
        <dbReference type="PROSITE" id="PS50043"/>
    </source>
</evidence>
<dbReference type="InterPro" id="IPR016032">
    <property type="entry name" value="Sig_transdc_resp-reg_C-effctor"/>
</dbReference>
<dbReference type="SMART" id="SM00421">
    <property type="entry name" value="HTH_LUXR"/>
    <property type="match status" value="1"/>
</dbReference>